<dbReference type="AlphaFoldDB" id="A0A699RAT0"/>
<feature type="region of interest" description="Disordered" evidence="1">
    <location>
        <begin position="76"/>
        <end position="99"/>
    </location>
</feature>
<reference evidence="2" key="1">
    <citation type="journal article" date="2019" name="Sci. Rep.">
        <title>Draft genome of Tanacetum cinerariifolium, the natural source of mosquito coil.</title>
        <authorList>
            <person name="Yamashiro T."/>
            <person name="Shiraishi A."/>
            <person name="Satake H."/>
            <person name="Nakayama K."/>
        </authorList>
    </citation>
    <scope>NUCLEOTIDE SEQUENCE</scope>
</reference>
<feature type="region of interest" description="Disordered" evidence="1">
    <location>
        <begin position="18"/>
        <end position="41"/>
    </location>
</feature>
<protein>
    <recommendedName>
        <fullName evidence="3">Reverse transcriptase domain-containing protein</fullName>
    </recommendedName>
</protein>
<dbReference type="EMBL" id="BKCJ011084793">
    <property type="protein sequence ID" value="GFC82488.1"/>
    <property type="molecule type" value="Genomic_DNA"/>
</dbReference>
<accession>A0A699RAT0</accession>
<evidence type="ECO:0008006" key="3">
    <source>
        <dbReference type="Google" id="ProtNLM"/>
    </source>
</evidence>
<gene>
    <name evidence="2" type="ORF">Tci_854458</name>
</gene>
<feature type="non-terminal residue" evidence="2">
    <location>
        <position position="186"/>
    </location>
</feature>
<proteinExistence type="predicted"/>
<evidence type="ECO:0000313" key="2">
    <source>
        <dbReference type="EMBL" id="GFC82488.1"/>
    </source>
</evidence>
<sequence>MQNQLANLTDMMSKFMSSNMASSSGPGTLPGNTVTNPKEDLKGITTRSGVAYKGPTIPAPSKVVKQGAEVTKDQVAPMPNLKPSIPYPSRRDNKRRREQANEQIEKFYEIFKDMSFKISFTDALILMPKFASTLKALVGNKEKLSEMARTLMNEHCSAVILNKFPKKLRDPGKFLIPCEFPGMDEC</sequence>
<organism evidence="2">
    <name type="scientific">Tanacetum cinerariifolium</name>
    <name type="common">Dalmatian daisy</name>
    <name type="synonym">Chrysanthemum cinerariifolium</name>
    <dbReference type="NCBI Taxonomy" id="118510"/>
    <lineage>
        <taxon>Eukaryota</taxon>
        <taxon>Viridiplantae</taxon>
        <taxon>Streptophyta</taxon>
        <taxon>Embryophyta</taxon>
        <taxon>Tracheophyta</taxon>
        <taxon>Spermatophyta</taxon>
        <taxon>Magnoliopsida</taxon>
        <taxon>eudicotyledons</taxon>
        <taxon>Gunneridae</taxon>
        <taxon>Pentapetalae</taxon>
        <taxon>asterids</taxon>
        <taxon>campanulids</taxon>
        <taxon>Asterales</taxon>
        <taxon>Asteraceae</taxon>
        <taxon>Asteroideae</taxon>
        <taxon>Anthemideae</taxon>
        <taxon>Anthemidinae</taxon>
        <taxon>Tanacetum</taxon>
    </lineage>
</organism>
<name>A0A699RAT0_TANCI</name>
<evidence type="ECO:0000256" key="1">
    <source>
        <dbReference type="SAM" id="MobiDB-lite"/>
    </source>
</evidence>
<comment type="caution">
    <text evidence="2">The sequence shown here is derived from an EMBL/GenBank/DDBJ whole genome shotgun (WGS) entry which is preliminary data.</text>
</comment>